<dbReference type="InterPro" id="IPR000172">
    <property type="entry name" value="GMC_OxRdtase_N"/>
</dbReference>
<dbReference type="EMBL" id="ML742107">
    <property type="protein sequence ID" value="KAE8149972.1"/>
    <property type="molecule type" value="Genomic_DNA"/>
</dbReference>
<accession>A0A5N6TUD3</accession>
<feature type="binding site" evidence="4">
    <location>
        <begin position="147"/>
        <end position="150"/>
    </location>
    <ligand>
        <name>FAD</name>
        <dbReference type="ChEBI" id="CHEBI:57692"/>
    </ligand>
</feature>
<dbReference type="GO" id="GO:0016614">
    <property type="term" value="F:oxidoreductase activity, acting on CH-OH group of donors"/>
    <property type="evidence" value="ECO:0007669"/>
    <property type="project" value="InterPro"/>
</dbReference>
<keyword evidence="4" id="KW-0285">Flavoprotein</keyword>
<keyword evidence="2" id="KW-0325">Glycoprotein</keyword>
<evidence type="ECO:0008006" key="10">
    <source>
        <dbReference type="Google" id="ProtNLM"/>
    </source>
</evidence>
<dbReference type="Gene3D" id="3.50.50.60">
    <property type="entry name" value="FAD/NAD(P)-binding domain"/>
    <property type="match status" value="1"/>
</dbReference>
<evidence type="ECO:0000313" key="8">
    <source>
        <dbReference type="EMBL" id="KAE8149972.1"/>
    </source>
</evidence>
<organism evidence="8 9">
    <name type="scientific">Aspergillus avenaceus</name>
    <dbReference type="NCBI Taxonomy" id="36643"/>
    <lineage>
        <taxon>Eukaryota</taxon>
        <taxon>Fungi</taxon>
        <taxon>Dikarya</taxon>
        <taxon>Ascomycota</taxon>
        <taxon>Pezizomycotina</taxon>
        <taxon>Eurotiomycetes</taxon>
        <taxon>Eurotiomycetidae</taxon>
        <taxon>Eurotiales</taxon>
        <taxon>Aspergillaceae</taxon>
        <taxon>Aspergillus</taxon>
        <taxon>Aspergillus subgen. Circumdati</taxon>
    </lineage>
</organism>
<feature type="chain" id="PRO_5024833111" description="GMC oxidoreductase" evidence="5">
    <location>
        <begin position="20"/>
        <end position="633"/>
    </location>
</feature>
<dbReference type="AlphaFoldDB" id="A0A5N6TUD3"/>
<dbReference type="Pfam" id="PF00732">
    <property type="entry name" value="GMC_oxred_N"/>
    <property type="match status" value="1"/>
</dbReference>
<dbReference type="GO" id="GO:0044550">
    <property type="term" value="P:secondary metabolite biosynthetic process"/>
    <property type="evidence" value="ECO:0007669"/>
    <property type="project" value="TreeGrafter"/>
</dbReference>
<dbReference type="PANTHER" id="PTHR11552:SF138">
    <property type="entry name" value="DEHYDROGENASE PKFF-RELATED"/>
    <property type="match status" value="1"/>
</dbReference>
<dbReference type="SUPFAM" id="SSF51905">
    <property type="entry name" value="FAD/NAD(P)-binding domain"/>
    <property type="match status" value="1"/>
</dbReference>
<dbReference type="SUPFAM" id="SSF54373">
    <property type="entry name" value="FAD-linked reductases, C-terminal domain"/>
    <property type="match status" value="1"/>
</dbReference>
<dbReference type="PIRSF" id="PIRSF000137">
    <property type="entry name" value="Alcohol_oxidase"/>
    <property type="match status" value="1"/>
</dbReference>
<dbReference type="Proteomes" id="UP000325780">
    <property type="component" value="Unassembled WGS sequence"/>
</dbReference>
<comment type="cofactor">
    <cofactor evidence="4">
        <name>FAD</name>
        <dbReference type="ChEBI" id="CHEBI:57692"/>
    </cofactor>
</comment>
<feature type="domain" description="Glucose-methanol-choline oxidoreductase C-terminal" evidence="7">
    <location>
        <begin position="486"/>
        <end position="622"/>
    </location>
</feature>
<feature type="domain" description="Glucose-methanol-choline oxidoreductase N-terminal" evidence="6">
    <location>
        <begin position="50"/>
        <end position="374"/>
    </location>
</feature>
<feature type="signal peptide" evidence="5">
    <location>
        <begin position="1"/>
        <end position="19"/>
    </location>
</feature>
<sequence>MMRILQLLSHLSIVATASAQRGSHINLFDYGQPGSLLGTSFGVPGDNATFDYVIVGGGTAGLTIANRLAQGNSDLSIAVVEAGGFYEIDNGNLSIVPGYTTSFTGWSPDDYQPLVDWGLATKPQAAAGNRAHHYPRGKTLGGSSARNFMVYQRPTVGSMQKWADEVKDQSYTFANMLPFFQKSPHYTPPDNNAYADGSNTEAEDAFSRSGGPLEVSFSNHVDAFGTYAREAYIAVGMDQIDGFNSGKLLGSAYATSTINPRNAHRSSSETSFLQAALHRVSNLRVYKNTLGQKILFNSDRVATGVQVSTGGTFGTGSVKFTLNARKEVIVSAGVFQSPQLLMVSGIGSCHELSEFDIPCIHNLPGVGKNMQDHMMFGPAHRVNIPTASAAINNQTLAAQLAQQYLESASGPLSVFGSGYYGWEKLPEPYRSRLSERSIQALSAVPDDWPEIEWLTVNAFTGDGSNKGTDPMDGYNYATISAGIIAPQSRGTVSLAGPDMNTLPIVDPQWFSDPTDMEVSVQGFKRSRQIWGKLVEMGIAHPEEYFPGANVTTDEQIRDFIRETSTTIYHASCTCKMGQEEDRMAVVDSSARVYGVQGVRVVDASSFPFLTPGHPQALVYAFAEKIADEILNTL</sequence>
<gene>
    <name evidence="8" type="ORF">BDV25DRAFT_155319</name>
</gene>
<evidence type="ECO:0000259" key="6">
    <source>
        <dbReference type="Pfam" id="PF00732"/>
    </source>
</evidence>
<feature type="active site" description="Proton donor" evidence="3">
    <location>
        <position position="569"/>
    </location>
</feature>
<dbReference type="InterPro" id="IPR036188">
    <property type="entry name" value="FAD/NAD-bd_sf"/>
</dbReference>
<protein>
    <recommendedName>
        <fullName evidence="10">GMC oxidoreductase</fullName>
    </recommendedName>
</protein>
<dbReference type="PANTHER" id="PTHR11552">
    <property type="entry name" value="GLUCOSE-METHANOL-CHOLINE GMC OXIDOREDUCTASE"/>
    <property type="match status" value="1"/>
</dbReference>
<evidence type="ECO:0000256" key="1">
    <source>
        <dbReference type="ARBA" id="ARBA00010790"/>
    </source>
</evidence>
<feature type="active site" description="Proton acceptor" evidence="3">
    <location>
        <position position="613"/>
    </location>
</feature>
<comment type="similarity">
    <text evidence="1">Belongs to the GMC oxidoreductase family.</text>
</comment>
<feature type="binding site" evidence="4">
    <location>
        <begin position="614"/>
        <end position="615"/>
    </location>
    <ligand>
        <name>FAD</name>
        <dbReference type="ChEBI" id="CHEBI:57692"/>
    </ligand>
</feature>
<evidence type="ECO:0000256" key="4">
    <source>
        <dbReference type="PIRSR" id="PIRSR000137-2"/>
    </source>
</evidence>
<keyword evidence="5" id="KW-0732">Signal</keyword>
<evidence type="ECO:0000256" key="3">
    <source>
        <dbReference type="PIRSR" id="PIRSR000137-1"/>
    </source>
</evidence>
<keyword evidence="4" id="KW-0274">FAD</keyword>
<dbReference type="OrthoDB" id="269227at2759"/>
<evidence type="ECO:0000256" key="5">
    <source>
        <dbReference type="SAM" id="SignalP"/>
    </source>
</evidence>
<proteinExistence type="inferred from homology"/>
<dbReference type="InterPro" id="IPR007867">
    <property type="entry name" value="GMC_OxRtase_C"/>
</dbReference>
<dbReference type="Gene3D" id="3.30.560.10">
    <property type="entry name" value="Glucose Oxidase, domain 3"/>
    <property type="match status" value="1"/>
</dbReference>
<reference evidence="8 9" key="1">
    <citation type="submission" date="2019-04" db="EMBL/GenBank/DDBJ databases">
        <title>Friends and foes A comparative genomics study of 23 Aspergillus species from section Flavi.</title>
        <authorList>
            <consortium name="DOE Joint Genome Institute"/>
            <person name="Kjaerbolling I."/>
            <person name="Vesth T."/>
            <person name="Frisvad J.C."/>
            <person name="Nybo J.L."/>
            <person name="Theobald S."/>
            <person name="Kildgaard S."/>
            <person name="Isbrandt T."/>
            <person name="Kuo A."/>
            <person name="Sato A."/>
            <person name="Lyhne E.K."/>
            <person name="Kogle M.E."/>
            <person name="Wiebenga A."/>
            <person name="Kun R.S."/>
            <person name="Lubbers R.J."/>
            <person name="Makela M.R."/>
            <person name="Barry K."/>
            <person name="Chovatia M."/>
            <person name="Clum A."/>
            <person name="Daum C."/>
            <person name="Haridas S."/>
            <person name="He G."/>
            <person name="LaButti K."/>
            <person name="Lipzen A."/>
            <person name="Mondo S."/>
            <person name="Riley R."/>
            <person name="Salamov A."/>
            <person name="Simmons B.A."/>
            <person name="Magnuson J.K."/>
            <person name="Henrissat B."/>
            <person name="Mortensen U.H."/>
            <person name="Larsen T.O."/>
            <person name="Devries R.P."/>
            <person name="Grigoriev I.V."/>
            <person name="Machida M."/>
            <person name="Baker S.E."/>
            <person name="Andersen M.R."/>
        </authorList>
    </citation>
    <scope>NUCLEOTIDE SEQUENCE [LARGE SCALE GENOMIC DNA]</scope>
    <source>
        <strain evidence="8 9">IBT 18842</strain>
    </source>
</reference>
<dbReference type="Pfam" id="PF05199">
    <property type="entry name" value="GMC_oxred_C"/>
    <property type="match status" value="1"/>
</dbReference>
<dbReference type="GO" id="GO:0050660">
    <property type="term" value="F:flavin adenine dinucleotide binding"/>
    <property type="evidence" value="ECO:0007669"/>
    <property type="project" value="InterPro"/>
</dbReference>
<keyword evidence="9" id="KW-1185">Reference proteome</keyword>
<name>A0A5N6TUD3_ASPAV</name>
<dbReference type="InterPro" id="IPR012132">
    <property type="entry name" value="GMC_OxRdtase"/>
</dbReference>
<evidence type="ECO:0000256" key="2">
    <source>
        <dbReference type="ARBA" id="ARBA00023180"/>
    </source>
</evidence>
<evidence type="ECO:0000313" key="9">
    <source>
        <dbReference type="Proteomes" id="UP000325780"/>
    </source>
</evidence>
<evidence type="ECO:0000259" key="7">
    <source>
        <dbReference type="Pfam" id="PF05199"/>
    </source>
</evidence>